<proteinExistence type="predicted"/>
<sequence length="100" mass="11662">MDIWFKTYWPMVWAGLSTIGMLVLALLSKTYAKRDDLEKIDKKVDELSARVDSLPTQKQLTELMVEMAETRGEMKELRAQIKPVEHLAQLLLEQRLKDDK</sequence>
<accession>A0A7T8ED74</accession>
<keyword evidence="1" id="KW-0812">Transmembrane</keyword>
<dbReference type="EMBL" id="CP032664">
    <property type="protein sequence ID" value="QQO84117.1"/>
    <property type="molecule type" value="Genomic_DNA"/>
</dbReference>
<keyword evidence="1" id="KW-0472">Membrane</keyword>
<feature type="transmembrane region" description="Helical" evidence="1">
    <location>
        <begin position="12"/>
        <end position="32"/>
    </location>
</feature>
<protein>
    <submittedName>
        <fullName evidence="2">DUF2730 family protein</fullName>
    </submittedName>
</protein>
<dbReference type="AlphaFoldDB" id="A0A7T8ED74"/>
<dbReference type="InterPro" id="IPR020269">
    <property type="entry name" value="Phage_Mu_Releasin"/>
</dbReference>
<keyword evidence="1" id="KW-1133">Transmembrane helix</keyword>
<dbReference type="RefSeq" id="WP_144361166.1">
    <property type="nucleotide sequence ID" value="NZ_CP032664.1"/>
</dbReference>
<name>A0A7T8ED74_9GAMM</name>
<evidence type="ECO:0000313" key="2">
    <source>
        <dbReference type="EMBL" id="QQO84117.1"/>
    </source>
</evidence>
<evidence type="ECO:0000256" key="1">
    <source>
        <dbReference type="SAM" id="Phobius"/>
    </source>
</evidence>
<dbReference type="Pfam" id="PF10805">
    <property type="entry name" value="DUF2730"/>
    <property type="match status" value="1"/>
</dbReference>
<gene>
    <name evidence="2" type="ORF">D7032_13205</name>
</gene>
<organism evidence="2">
    <name type="scientific">Shewanella algae</name>
    <dbReference type="NCBI Taxonomy" id="38313"/>
    <lineage>
        <taxon>Bacteria</taxon>
        <taxon>Pseudomonadati</taxon>
        <taxon>Pseudomonadota</taxon>
        <taxon>Gammaproteobacteria</taxon>
        <taxon>Alteromonadales</taxon>
        <taxon>Shewanellaceae</taxon>
        <taxon>Shewanella</taxon>
    </lineage>
</organism>
<reference evidence="2" key="1">
    <citation type="submission" date="2018-09" db="EMBL/GenBank/DDBJ databases">
        <title>Genome sequencing and analysis.</title>
        <authorList>
            <person name="Huang Y.-T."/>
        </authorList>
    </citation>
    <scope>NUCLEOTIDE SEQUENCE</scope>
    <source>
        <strain evidence="2">HIDE</strain>
    </source>
</reference>